<name>A0A2S9YD26_9BACT</name>
<keyword evidence="2 4" id="KW-0238">DNA-binding</keyword>
<proteinExistence type="predicted"/>
<keyword evidence="1" id="KW-0805">Transcription regulation</keyword>
<feature type="domain" description="HTH tetR-type" evidence="5">
    <location>
        <begin position="5"/>
        <end position="65"/>
    </location>
</feature>
<dbReference type="PANTHER" id="PTHR47506">
    <property type="entry name" value="TRANSCRIPTIONAL REGULATORY PROTEIN"/>
    <property type="match status" value="1"/>
</dbReference>
<protein>
    <submittedName>
        <fullName evidence="6">Putative HTH-type transcriptional regulator YxaF</fullName>
    </submittedName>
</protein>
<dbReference type="SUPFAM" id="SSF46689">
    <property type="entry name" value="Homeodomain-like"/>
    <property type="match status" value="1"/>
</dbReference>
<dbReference type="PRINTS" id="PR00455">
    <property type="entry name" value="HTHTETR"/>
</dbReference>
<dbReference type="RefSeq" id="WP_106391294.1">
    <property type="nucleotide sequence ID" value="NZ_PVNK01000108.1"/>
</dbReference>
<evidence type="ECO:0000256" key="4">
    <source>
        <dbReference type="PROSITE-ProRule" id="PRU00335"/>
    </source>
</evidence>
<reference evidence="6 7" key="1">
    <citation type="submission" date="2018-03" db="EMBL/GenBank/DDBJ databases">
        <title>Draft Genome Sequences of the Obligatory Marine Myxobacteria Enhygromyxa salina SWB005.</title>
        <authorList>
            <person name="Poehlein A."/>
            <person name="Moghaddam J.A."/>
            <person name="Harms H."/>
            <person name="Alanjari M."/>
            <person name="Koenig G.M."/>
            <person name="Daniel R."/>
            <person name="Schaeberle T.F."/>
        </authorList>
    </citation>
    <scope>NUCLEOTIDE SEQUENCE [LARGE SCALE GENOMIC DNA]</scope>
    <source>
        <strain evidence="6 7">SWB005</strain>
    </source>
</reference>
<evidence type="ECO:0000256" key="2">
    <source>
        <dbReference type="ARBA" id="ARBA00023125"/>
    </source>
</evidence>
<dbReference type="InterPro" id="IPR001647">
    <property type="entry name" value="HTH_TetR"/>
</dbReference>
<sequence length="191" mass="21336">MARRSDKRERLIAAGCEVLYEQGLRGTSLADIAERAGVPLGNVYYYFKTKEDLARAVIAQRRLNIEARSADIEATIADPRERLREFIRRAGEARTQVATYGCPYGTIAQELGKTEGVLATEAGDLLRVQRDWVAAQYEALGLPCDEAKIRAIELLAAMQGTSLLTHTFCDASIMKREFERLDRRIAAQSLQ</sequence>
<dbReference type="EMBL" id="PVNK01000108">
    <property type="protein sequence ID" value="PRQ02911.1"/>
    <property type="molecule type" value="Genomic_DNA"/>
</dbReference>
<evidence type="ECO:0000256" key="1">
    <source>
        <dbReference type="ARBA" id="ARBA00023015"/>
    </source>
</evidence>
<dbReference type="SUPFAM" id="SSF48498">
    <property type="entry name" value="Tetracyclin repressor-like, C-terminal domain"/>
    <property type="match status" value="1"/>
</dbReference>
<evidence type="ECO:0000313" key="7">
    <source>
        <dbReference type="Proteomes" id="UP000237968"/>
    </source>
</evidence>
<keyword evidence="7" id="KW-1185">Reference proteome</keyword>
<dbReference type="Pfam" id="PF00440">
    <property type="entry name" value="TetR_N"/>
    <property type="match status" value="1"/>
</dbReference>
<feature type="DNA-binding region" description="H-T-H motif" evidence="4">
    <location>
        <begin position="28"/>
        <end position="47"/>
    </location>
</feature>
<dbReference type="Gene3D" id="1.10.357.10">
    <property type="entry name" value="Tetracycline Repressor, domain 2"/>
    <property type="match status" value="1"/>
</dbReference>
<organism evidence="6 7">
    <name type="scientific">Enhygromyxa salina</name>
    <dbReference type="NCBI Taxonomy" id="215803"/>
    <lineage>
        <taxon>Bacteria</taxon>
        <taxon>Pseudomonadati</taxon>
        <taxon>Myxococcota</taxon>
        <taxon>Polyangia</taxon>
        <taxon>Nannocystales</taxon>
        <taxon>Nannocystaceae</taxon>
        <taxon>Enhygromyxa</taxon>
    </lineage>
</organism>
<comment type="caution">
    <text evidence="6">The sequence shown here is derived from an EMBL/GenBank/DDBJ whole genome shotgun (WGS) entry which is preliminary data.</text>
</comment>
<dbReference type="Proteomes" id="UP000237968">
    <property type="component" value="Unassembled WGS sequence"/>
</dbReference>
<evidence type="ECO:0000313" key="6">
    <source>
        <dbReference type="EMBL" id="PRQ02911.1"/>
    </source>
</evidence>
<dbReference type="PROSITE" id="PS50977">
    <property type="entry name" value="HTH_TETR_2"/>
    <property type="match status" value="1"/>
</dbReference>
<dbReference type="InterPro" id="IPR009057">
    <property type="entry name" value="Homeodomain-like_sf"/>
</dbReference>
<dbReference type="GO" id="GO:0003677">
    <property type="term" value="F:DNA binding"/>
    <property type="evidence" value="ECO:0007669"/>
    <property type="project" value="UniProtKB-UniRule"/>
</dbReference>
<evidence type="ECO:0000259" key="5">
    <source>
        <dbReference type="PROSITE" id="PS50977"/>
    </source>
</evidence>
<keyword evidence="3" id="KW-0804">Transcription</keyword>
<dbReference type="AlphaFoldDB" id="A0A2S9YD26"/>
<gene>
    <name evidence="6" type="primary">yxaF</name>
    <name evidence="6" type="ORF">ENSA5_18490</name>
</gene>
<dbReference type="OrthoDB" id="9793734at2"/>
<dbReference type="InterPro" id="IPR036271">
    <property type="entry name" value="Tet_transcr_reg_TetR-rel_C_sf"/>
</dbReference>
<accession>A0A2S9YD26</accession>
<dbReference type="PANTHER" id="PTHR47506:SF7">
    <property type="entry name" value="TRANSCRIPTIONAL REGULATORY PROTEIN"/>
    <property type="match status" value="1"/>
</dbReference>
<evidence type="ECO:0000256" key="3">
    <source>
        <dbReference type="ARBA" id="ARBA00023163"/>
    </source>
</evidence>